<evidence type="ECO:0000313" key="2">
    <source>
        <dbReference type="Proteomes" id="UP001054945"/>
    </source>
</evidence>
<dbReference type="EMBL" id="BPLR01013327">
    <property type="protein sequence ID" value="GIY60414.1"/>
    <property type="molecule type" value="Genomic_DNA"/>
</dbReference>
<evidence type="ECO:0008006" key="3">
    <source>
        <dbReference type="Google" id="ProtNLM"/>
    </source>
</evidence>
<protein>
    <recommendedName>
        <fullName evidence="3">Glycerophosphodiester phosphodiesterase</fullName>
    </recommendedName>
</protein>
<organism evidence="1 2">
    <name type="scientific">Caerostris extrusa</name>
    <name type="common">Bark spider</name>
    <name type="synonym">Caerostris bankana</name>
    <dbReference type="NCBI Taxonomy" id="172846"/>
    <lineage>
        <taxon>Eukaryota</taxon>
        <taxon>Metazoa</taxon>
        <taxon>Ecdysozoa</taxon>
        <taxon>Arthropoda</taxon>
        <taxon>Chelicerata</taxon>
        <taxon>Arachnida</taxon>
        <taxon>Araneae</taxon>
        <taxon>Araneomorphae</taxon>
        <taxon>Entelegynae</taxon>
        <taxon>Araneoidea</taxon>
        <taxon>Araneidae</taxon>
        <taxon>Caerostris</taxon>
    </lineage>
</organism>
<evidence type="ECO:0000313" key="1">
    <source>
        <dbReference type="EMBL" id="GIY60414.1"/>
    </source>
</evidence>
<feature type="non-terminal residue" evidence="1">
    <location>
        <position position="1"/>
    </location>
</feature>
<name>A0AAV4URL3_CAEEX</name>
<reference evidence="1 2" key="1">
    <citation type="submission" date="2021-06" db="EMBL/GenBank/DDBJ databases">
        <title>Caerostris extrusa draft genome.</title>
        <authorList>
            <person name="Kono N."/>
            <person name="Arakawa K."/>
        </authorList>
    </citation>
    <scope>NUCLEOTIDE SEQUENCE [LARGE SCALE GENOMIC DNA]</scope>
</reference>
<dbReference type="AlphaFoldDB" id="A0AAV4URL3"/>
<comment type="caution">
    <text evidence="1">The sequence shown here is derived from an EMBL/GenBank/DDBJ whole genome shotgun (WGS) entry which is preliminary data.</text>
</comment>
<gene>
    <name evidence="1" type="ORF">CEXT_354821</name>
</gene>
<keyword evidence="2" id="KW-1185">Reference proteome</keyword>
<proteinExistence type="predicted"/>
<dbReference type="Proteomes" id="UP001054945">
    <property type="component" value="Unassembled WGS sequence"/>
</dbReference>
<sequence length="41" mass="5066">EYVRMWRSRNVQVIAWTPNHRLEKEHVRKVLNVTYITDTLL</sequence>
<accession>A0AAV4URL3</accession>